<evidence type="ECO:0000313" key="2">
    <source>
        <dbReference type="EnsemblMetazoa" id="GPAI009240-PA"/>
    </source>
</evidence>
<keyword evidence="1" id="KW-1133">Transmembrane helix</keyword>
<keyword evidence="1" id="KW-0472">Membrane</keyword>
<proteinExistence type="predicted"/>
<feature type="transmembrane region" description="Helical" evidence="1">
    <location>
        <begin position="57"/>
        <end position="83"/>
    </location>
</feature>
<reference evidence="2" key="2">
    <citation type="submission" date="2020-05" db="UniProtKB">
        <authorList>
            <consortium name="EnsemblMetazoa"/>
        </authorList>
    </citation>
    <scope>IDENTIFICATION</scope>
    <source>
        <strain evidence="2">IAEA</strain>
    </source>
</reference>
<keyword evidence="1" id="KW-0812">Transmembrane</keyword>
<name>A0A1A9ZB44_GLOPL</name>
<accession>A0A1A9ZB44</accession>
<dbReference type="AlphaFoldDB" id="A0A1A9ZB44"/>
<organism evidence="2 3">
    <name type="scientific">Glossina pallidipes</name>
    <name type="common">Tsetse fly</name>
    <dbReference type="NCBI Taxonomy" id="7398"/>
    <lineage>
        <taxon>Eukaryota</taxon>
        <taxon>Metazoa</taxon>
        <taxon>Ecdysozoa</taxon>
        <taxon>Arthropoda</taxon>
        <taxon>Hexapoda</taxon>
        <taxon>Insecta</taxon>
        <taxon>Pterygota</taxon>
        <taxon>Neoptera</taxon>
        <taxon>Endopterygota</taxon>
        <taxon>Diptera</taxon>
        <taxon>Brachycera</taxon>
        <taxon>Muscomorpha</taxon>
        <taxon>Hippoboscoidea</taxon>
        <taxon>Glossinidae</taxon>
        <taxon>Glossina</taxon>
    </lineage>
</organism>
<reference evidence="3" key="1">
    <citation type="submission" date="2014-03" db="EMBL/GenBank/DDBJ databases">
        <authorList>
            <person name="Aksoy S."/>
            <person name="Warren W."/>
            <person name="Wilson R.K."/>
        </authorList>
    </citation>
    <scope>NUCLEOTIDE SEQUENCE [LARGE SCALE GENOMIC DNA]</scope>
    <source>
        <strain evidence="3">IAEA</strain>
    </source>
</reference>
<dbReference type="VEuPathDB" id="VectorBase:GPAI009240"/>
<evidence type="ECO:0000256" key="1">
    <source>
        <dbReference type="SAM" id="Phobius"/>
    </source>
</evidence>
<keyword evidence="3" id="KW-1185">Reference proteome</keyword>
<sequence>MLAGIRKRLARKSTLSFFGSYFFFDASLARISAAVIGNCKLPALIDPVPLALADVLLLLLLEALFASFAEPFAAILLFAAIVADGGGVCEVPTISSTLPLIVCLSLSPLPSTSISNSLTSLAIAFIRCTTCL</sequence>
<evidence type="ECO:0000313" key="3">
    <source>
        <dbReference type="Proteomes" id="UP000092445"/>
    </source>
</evidence>
<dbReference type="EnsemblMetazoa" id="GPAI009240-RA">
    <property type="protein sequence ID" value="GPAI009240-PA"/>
    <property type="gene ID" value="GPAI009240"/>
</dbReference>
<protein>
    <submittedName>
        <fullName evidence="2">Uncharacterized protein</fullName>
    </submittedName>
</protein>
<dbReference type="Proteomes" id="UP000092445">
    <property type="component" value="Unassembled WGS sequence"/>
</dbReference>